<proteinExistence type="predicted"/>
<organism evidence="1">
    <name type="scientific">marine metagenome</name>
    <dbReference type="NCBI Taxonomy" id="408172"/>
    <lineage>
        <taxon>unclassified sequences</taxon>
        <taxon>metagenomes</taxon>
        <taxon>ecological metagenomes</taxon>
    </lineage>
</organism>
<dbReference type="AlphaFoldDB" id="A0A382FX90"/>
<dbReference type="EMBL" id="UINC01052094">
    <property type="protein sequence ID" value="SVB67014.1"/>
    <property type="molecule type" value="Genomic_DNA"/>
</dbReference>
<gene>
    <name evidence="1" type="ORF">METZ01_LOCUS219868</name>
</gene>
<sequence length="46" mass="5235">MKIYFIWLIGVILWNFGYPSATPTEDVIAAIVLAFLSVSLKKYTKL</sequence>
<reference evidence="1" key="1">
    <citation type="submission" date="2018-05" db="EMBL/GenBank/DDBJ databases">
        <authorList>
            <person name="Lanie J.A."/>
            <person name="Ng W.-L."/>
            <person name="Kazmierczak K.M."/>
            <person name="Andrzejewski T.M."/>
            <person name="Davidsen T.M."/>
            <person name="Wayne K.J."/>
            <person name="Tettelin H."/>
            <person name="Glass J.I."/>
            <person name="Rusch D."/>
            <person name="Podicherti R."/>
            <person name="Tsui H.-C.T."/>
            <person name="Winkler M.E."/>
        </authorList>
    </citation>
    <scope>NUCLEOTIDE SEQUENCE</scope>
</reference>
<name>A0A382FX90_9ZZZZ</name>
<protein>
    <submittedName>
        <fullName evidence="1">Uncharacterized protein</fullName>
    </submittedName>
</protein>
<accession>A0A382FX90</accession>
<evidence type="ECO:0000313" key="1">
    <source>
        <dbReference type="EMBL" id="SVB67014.1"/>
    </source>
</evidence>